<proteinExistence type="predicted"/>
<organism evidence="1">
    <name type="scientific">Eucalyptus grandis</name>
    <name type="common">Flooded gum</name>
    <dbReference type="NCBI Taxonomy" id="71139"/>
    <lineage>
        <taxon>Eukaryota</taxon>
        <taxon>Viridiplantae</taxon>
        <taxon>Streptophyta</taxon>
        <taxon>Embryophyta</taxon>
        <taxon>Tracheophyta</taxon>
        <taxon>Spermatophyta</taxon>
        <taxon>Magnoliopsida</taxon>
        <taxon>eudicotyledons</taxon>
        <taxon>Gunneridae</taxon>
        <taxon>Pentapetalae</taxon>
        <taxon>rosids</taxon>
        <taxon>malvids</taxon>
        <taxon>Myrtales</taxon>
        <taxon>Myrtaceae</taxon>
        <taxon>Myrtoideae</taxon>
        <taxon>Eucalypteae</taxon>
        <taxon>Eucalyptus</taxon>
    </lineage>
</organism>
<protein>
    <submittedName>
        <fullName evidence="1">Uncharacterized protein</fullName>
    </submittedName>
</protein>
<dbReference type="EMBL" id="KK198754">
    <property type="protein sequence ID" value="KCW85332.1"/>
    <property type="molecule type" value="Genomic_DNA"/>
</dbReference>
<dbReference type="Gramene" id="KCW85332">
    <property type="protein sequence ID" value="KCW85332"/>
    <property type="gene ID" value="EUGRSUZ_B02170"/>
</dbReference>
<sequence length="66" mass="8101">MKLIKLQNYHHIIKLIKSSFHSKPQQCLENFFWLSNSQARTRKIFLLYVKAHANFHFFCICQRIYK</sequence>
<gene>
    <name evidence="1" type="ORF">EUGRSUZ_B02170</name>
</gene>
<reference evidence="1" key="1">
    <citation type="submission" date="2013-07" db="EMBL/GenBank/DDBJ databases">
        <title>The genome of Eucalyptus grandis.</title>
        <authorList>
            <person name="Schmutz J."/>
            <person name="Hayes R."/>
            <person name="Myburg A."/>
            <person name="Tuskan G."/>
            <person name="Grattapaglia D."/>
            <person name="Rokhsar D.S."/>
        </authorList>
    </citation>
    <scope>NUCLEOTIDE SEQUENCE</scope>
    <source>
        <tissue evidence="1">Leaf extractions</tissue>
    </source>
</reference>
<name>A0A059D417_EUCGR</name>
<dbReference type="InParanoid" id="A0A059D417"/>
<evidence type="ECO:0000313" key="1">
    <source>
        <dbReference type="EMBL" id="KCW85332.1"/>
    </source>
</evidence>
<accession>A0A059D417</accession>
<dbReference type="AlphaFoldDB" id="A0A059D417"/>